<feature type="compositionally biased region" description="Polar residues" evidence="1">
    <location>
        <begin position="1"/>
        <end position="10"/>
    </location>
</feature>
<dbReference type="AlphaFoldDB" id="A0A6H9V5H6"/>
<reference evidence="2 3" key="1">
    <citation type="submission" date="2019-09" db="EMBL/GenBank/DDBJ databases">
        <title>Screening of Novel Bioactive Compounds from Soil-Associated.</title>
        <authorList>
            <person name="Zhao S."/>
        </authorList>
    </citation>
    <scope>NUCLEOTIDE SEQUENCE [LARGE SCALE GENOMIC DNA]</scope>
    <source>
        <strain evidence="2 3">HIT-DPA4</strain>
    </source>
</reference>
<comment type="caution">
    <text evidence="2">The sequence shown here is derived from an EMBL/GenBank/DDBJ whole genome shotgun (WGS) entry which is preliminary data.</text>
</comment>
<sequence length="139" mass="15050">MTTIRDSSGISFEVPSPVHTEAESTGIDSAVTAWTANGYEITIDRGPFADPLTQYGSRRGHAAADESVNGRTVRVVEFADDDGTRVVGAHFPRRPDTDADRVSVPMTVIVRLDPGTPKDVALNIIRSIRFPTPSRKKGE</sequence>
<dbReference type="RefSeq" id="WP_150946007.1">
    <property type="nucleotide sequence ID" value="NZ_VZRB01000004.1"/>
</dbReference>
<proteinExistence type="predicted"/>
<dbReference type="Proteomes" id="UP000442707">
    <property type="component" value="Unassembled WGS sequence"/>
</dbReference>
<protein>
    <submittedName>
        <fullName evidence="2">Uncharacterized protein</fullName>
    </submittedName>
</protein>
<gene>
    <name evidence="2" type="ORF">F7R91_08135</name>
</gene>
<name>A0A6H9V5H6_9ACTN</name>
<organism evidence="2 3">
    <name type="scientific">Streptomyces luteolifulvus</name>
    <dbReference type="NCBI Taxonomy" id="2615112"/>
    <lineage>
        <taxon>Bacteria</taxon>
        <taxon>Bacillati</taxon>
        <taxon>Actinomycetota</taxon>
        <taxon>Actinomycetes</taxon>
        <taxon>Kitasatosporales</taxon>
        <taxon>Streptomycetaceae</taxon>
        <taxon>Streptomyces</taxon>
    </lineage>
</organism>
<dbReference type="EMBL" id="VZRB01000004">
    <property type="protein sequence ID" value="KAB1148739.1"/>
    <property type="molecule type" value="Genomic_DNA"/>
</dbReference>
<evidence type="ECO:0000313" key="3">
    <source>
        <dbReference type="Proteomes" id="UP000442707"/>
    </source>
</evidence>
<evidence type="ECO:0000313" key="2">
    <source>
        <dbReference type="EMBL" id="KAB1148739.1"/>
    </source>
</evidence>
<keyword evidence="3" id="KW-1185">Reference proteome</keyword>
<feature type="region of interest" description="Disordered" evidence="1">
    <location>
        <begin position="1"/>
        <end position="25"/>
    </location>
</feature>
<accession>A0A6H9V5H6</accession>
<evidence type="ECO:0000256" key="1">
    <source>
        <dbReference type="SAM" id="MobiDB-lite"/>
    </source>
</evidence>